<dbReference type="HAMAP" id="MF_01395">
    <property type="entry name" value="AcetylCoA_CT_beta"/>
    <property type="match status" value="1"/>
</dbReference>
<evidence type="ECO:0000256" key="1">
    <source>
        <dbReference type="ARBA" id="ARBA00004496"/>
    </source>
</evidence>
<dbReference type="GO" id="GO:0016743">
    <property type="term" value="F:carboxyl- or carbamoyltransferase activity"/>
    <property type="evidence" value="ECO:0007669"/>
    <property type="project" value="UniProtKB-UniRule"/>
</dbReference>
<evidence type="ECO:0000256" key="11">
    <source>
        <dbReference type="ARBA" id="ARBA00022771"/>
    </source>
</evidence>
<comment type="catalytic activity">
    <reaction evidence="18 19">
        <text>N(6)-carboxybiotinyl-L-lysyl-[protein] + acetyl-CoA = N(6)-biotinyl-L-lysyl-[protein] + malonyl-CoA</text>
        <dbReference type="Rhea" id="RHEA:54728"/>
        <dbReference type="Rhea" id="RHEA-COMP:10505"/>
        <dbReference type="Rhea" id="RHEA-COMP:10506"/>
        <dbReference type="ChEBI" id="CHEBI:57288"/>
        <dbReference type="ChEBI" id="CHEBI:57384"/>
        <dbReference type="ChEBI" id="CHEBI:83144"/>
        <dbReference type="ChEBI" id="CHEBI:83145"/>
        <dbReference type="EC" id="2.1.3.15"/>
    </reaction>
</comment>
<reference evidence="23 24" key="1">
    <citation type="submission" date="2018-06" db="EMBL/GenBank/DDBJ databases">
        <title>Sphaerisporangium craniellae sp. nov., isolated from a marine sponge in the South China Sea.</title>
        <authorList>
            <person name="Li L."/>
        </authorList>
    </citation>
    <scope>NUCLEOTIDE SEQUENCE [LARGE SCALE GENOMIC DNA]</scope>
    <source>
        <strain evidence="23 24">CCTCC AA 208026</strain>
    </source>
</reference>
<keyword evidence="8 19" id="KW-0808">Transferase</keyword>
<comment type="subunit">
    <text evidence="5">Acetyl-CoA carboxylase is a heterotetramer composed of biotin carboxyl carrier protein (AccB), biotin carboxylase (AccC) and two subunits of ACCase subunit beta/alpha.</text>
</comment>
<dbReference type="InterPro" id="IPR011763">
    <property type="entry name" value="COA_CT_C"/>
</dbReference>
<keyword evidence="24" id="KW-1185">Reference proteome</keyword>
<dbReference type="Proteomes" id="UP000253094">
    <property type="component" value="Unassembled WGS sequence"/>
</dbReference>
<evidence type="ECO:0000256" key="14">
    <source>
        <dbReference type="ARBA" id="ARBA00022840"/>
    </source>
</evidence>
<dbReference type="GO" id="GO:0009317">
    <property type="term" value="C:acetyl-CoA carboxylase complex"/>
    <property type="evidence" value="ECO:0007669"/>
    <property type="project" value="InterPro"/>
</dbReference>
<feature type="domain" description="CoA carboxyltransferase C-terminal" evidence="22">
    <location>
        <begin position="280"/>
        <end position="536"/>
    </location>
</feature>
<comment type="subunit">
    <text evidence="19">Acetyl-CoA carboxylase is a heterohexamer composed of biotin carboxyl carrier protein (AccB), biotin carboxylase (AccC) and two subunits each of ACCase subunit alpha (AccA) and ACCase subunit beta (AccD).</text>
</comment>
<keyword evidence="12 19" id="KW-0276">Fatty acid metabolism</keyword>
<dbReference type="GO" id="GO:0008270">
    <property type="term" value="F:zinc ion binding"/>
    <property type="evidence" value="ECO:0007669"/>
    <property type="project" value="UniProtKB-UniRule"/>
</dbReference>
<dbReference type="Gene3D" id="3.90.226.10">
    <property type="entry name" value="2-enoyl-CoA Hydratase, Chain A, domain 1"/>
    <property type="match status" value="2"/>
</dbReference>
<evidence type="ECO:0000256" key="12">
    <source>
        <dbReference type="ARBA" id="ARBA00022832"/>
    </source>
</evidence>
<evidence type="ECO:0000256" key="3">
    <source>
        <dbReference type="ARBA" id="ARBA00006276"/>
    </source>
</evidence>
<evidence type="ECO:0000256" key="17">
    <source>
        <dbReference type="ARBA" id="ARBA00025280"/>
    </source>
</evidence>
<evidence type="ECO:0000256" key="10">
    <source>
        <dbReference type="ARBA" id="ARBA00022741"/>
    </source>
</evidence>
<feature type="binding site" evidence="20">
    <location>
        <position position="25"/>
    </location>
    <ligand>
        <name>Zn(2+)</name>
        <dbReference type="ChEBI" id="CHEBI:29105"/>
    </ligand>
</feature>
<dbReference type="PROSITE" id="PS50980">
    <property type="entry name" value="COA_CT_NTER"/>
    <property type="match status" value="1"/>
</dbReference>
<keyword evidence="13 20" id="KW-0862">Zinc</keyword>
<dbReference type="Pfam" id="PF03255">
    <property type="entry name" value="ACCA"/>
    <property type="match status" value="1"/>
</dbReference>
<dbReference type="RefSeq" id="WP_114029645.1">
    <property type="nucleotide sequence ID" value="NZ_QOIL01000008.1"/>
</dbReference>
<evidence type="ECO:0000256" key="4">
    <source>
        <dbReference type="ARBA" id="ARBA00010284"/>
    </source>
</evidence>
<dbReference type="PROSITE" id="PS50989">
    <property type="entry name" value="COA_CT_CTER"/>
    <property type="match status" value="1"/>
</dbReference>
<dbReference type="PANTHER" id="PTHR42853:SF3">
    <property type="entry name" value="ACETYL-COENZYME A CARBOXYLASE CARBOXYL TRANSFERASE SUBUNIT ALPHA, CHLOROPLASTIC"/>
    <property type="match status" value="1"/>
</dbReference>
<comment type="cofactor">
    <cofactor evidence="20">
        <name>Zn(2+)</name>
        <dbReference type="ChEBI" id="CHEBI:29105"/>
    </cofactor>
    <text evidence="20">Binds 1 zinc ion per subunit.</text>
</comment>
<evidence type="ECO:0000256" key="15">
    <source>
        <dbReference type="ARBA" id="ARBA00023098"/>
    </source>
</evidence>
<comment type="pathway">
    <text evidence="2 19">Lipid metabolism; malonyl-CoA biosynthesis; malonyl-CoA from acetyl-CoA: step 1/1.</text>
</comment>
<evidence type="ECO:0000259" key="21">
    <source>
        <dbReference type="PROSITE" id="PS50980"/>
    </source>
</evidence>
<dbReference type="NCBIfam" id="NF004344">
    <property type="entry name" value="PRK05724.1"/>
    <property type="match status" value="1"/>
</dbReference>
<keyword evidence="14 19" id="KW-0067">ATP-binding</keyword>
<dbReference type="SUPFAM" id="SSF52096">
    <property type="entry name" value="ClpP/crotonase"/>
    <property type="match status" value="2"/>
</dbReference>
<dbReference type="GO" id="GO:2001295">
    <property type="term" value="P:malonyl-CoA biosynthetic process"/>
    <property type="evidence" value="ECO:0007669"/>
    <property type="project" value="UniProtKB-UniRule"/>
</dbReference>
<dbReference type="InterPro" id="IPR029045">
    <property type="entry name" value="ClpP/crotonase-like_dom_sf"/>
</dbReference>
<evidence type="ECO:0000256" key="2">
    <source>
        <dbReference type="ARBA" id="ARBA00004956"/>
    </source>
</evidence>
<dbReference type="GO" id="GO:0003989">
    <property type="term" value="F:acetyl-CoA carboxylase activity"/>
    <property type="evidence" value="ECO:0007669"/>
    <property type="project" value="InterPro"/>
</dbReference>
<dbReference type="HAMAP" id="MF_00823">
    <property type="entry name" value="AcetylCoA_CT_alpha"/>
    <property type="match status" value="1"/>
</dbReference>
<keyword evidence="15 19" id="KW-0443">Lipid metabolism</keyword>
<dbReference type="Pfam" id="PF17848">
    <property type="entry name" value="Zn_ribbon_ACC"/>
    <property type="match status" value="1"/>
</dbReference>
<gene>
    <name evidence="19" type="primary">accA</name>
    <name evidence="20" type="synonym">accD</name>
    <name evidence="23" type="ORF">DQ384_16205</name>
</gene>
<evidence type="ECO:0000256" key="18">
    <source>
        <dbReference type="ARBA" id="ARBA00049152"/>
    </source>
</evidence>
<dbReference type="UniPathway" id="UPA00655">
    <property type="reaction ID" value="UER00711"/>
</dbReference>
<accession>A0A367FKC3</accession>
<dbReference type="InterPro" id="IPR011762">
    <property type="entry name" value="COA_CT_N"/>
</dbReference>
<evidence type="ECO:0000259" key="22">
    <source>
        <dbReference type="PROSITE" id="PS50989"/>
    </source>
</evidence>
<protein>
    <recommendedName>
        <fullName evidence="19 20">Multifunctional fusion protein</fullName>
    </recommendedName>
    <domain>
        <recommendedName>
            <fullName evidence="19">Acetyl-coenzyme A carboxylase carboxyl transferase subunit alpha</fullName>
            <shortName evidence="19">ACCase subunit alpha</shortName>
            <shortName evidence="19">Acetyl-CoA carboxylase carboxyltransferase subunit alpha</shortName>
            <ecNumber evidence="19">2.1.3.15</ecNumber>
        </recommendedName>
    </domain>
    <domain>
        <recommendedName>
            <fullName evidence="20">Acetyl-coenzyme A carboxylase carboxyl transferase subunit beta</fullName>
            <shortName evidence="20">ACCase subunit beta</shortName>
            <shortName evidence="20">Acetyl-CoA carboxylase carboxyltransferase subunit beta</shortName>
        </recommendedName>
    </domain>
</protein>
<evidence type="ECO:0000256" key="5">
    <source>
        <dbReference type="ARBA" id="ARBA00011664"/>
    </source>
</evidence>
<organism evidence="23 24">
    <name type="scientific">Sphaerisporangium album</name>
    <dbReference type="NCBI Taxonomy" id="509200"/>
    <lineage>
        <taxon>Bacteria</taxon>
        <taxon>Bacillati</taxon>
        <taxon>Actinomycetota</taxon>
        <taxon>Actinomycetes</taxon>
        <taxon>Streptosporangiales</taxon>
        <taxon>Streptosporangiaceae</taxon>
        <taxon>Sphaerisporangium</taxon>
    </lineage>
</organism>
<dbReference type="PANTHER" id="PTHR42853">
    <property type="entry name" value="ACETYL-COENZYME A CARBOXYLASE CARBOXYL TRANSFERASE SUBUNIT ALPHA"/>
    <property type="match status" value="1"/>
</dbReference>
<keyword evidence="11 20" id="KW-0863">Zinc-finger</keyword>
<sequence>MTSVLSRPEADRSGDENQWTKCPACTSLLYLRRLKRQDWVCPECTHPLRLTVDDRLAMLLDPGSFRRYDADLGPVDVLGFTDSKPYPQRIAEAQKRTGAQESVVWGTGTIEDLPLVVAVMAFEFMGGSVGGVTGELIARAARHALAERLPLLLVTASGGARMQEGAISLMQLAKTSQELGRLREAGLLCVNLLTDPTYGGATASFAVLGDIVLAEPSARIGFAGPGVIKQTIRQDLPKNFQRAESLQACGMVDEVVPRDRLRPTLGRLLRLHAGTTQAPPARSDAAPYLTDPITLDHVPATEVVRTARNIDRPTTLDYCGQIFDEFFELHGDRSSADDRAIVGGIGLLAGRPVVVIGHQKGHETPELIRRNFGMPQPSGYHKARRLMDHAERFGMPLVTFVDTPGAYPGVEAEERGQGTAIAECILRMSRLRVPVLSVVTGEGGSGGALALATANRLLILQNAYFSVISPEGCATILFGNAGQADRAATELRITPRDLLELGVVDGVIPEPSQGAHSDWAAMGAAVREALLAGLAELSPLTADSLVNDRYKRHTRFGDPDRQLSIGRW</sequence>
<evidence type="ECO:0000256" key="6">
    <source>
        <dbReference type="ARBA" id="ARBA00022490"/>
    </source>
</evidence>
<comment type="subcellular location">
    <subcellularLocation>
        <location evidence="1 19">Cytoplasm</location>
    </subcellularLocation>
</comment>
<keyword evidence="7 19" id="KW-0444">Lipid biosynthesis</keyword>
<dbReference type="InterPro" id="IPR000438">
    <property type="entry name" value="Acetyl_CoA_COase_Trfase_b_su"/>
</dbReference>
<feature type="domain" description="CoA carboxyltransferase N-terminal" evidence="21">
    <location>
        <begin position="18"/>
        <end position="287"/>
    </location>
</feature>
<comment type="function">
    <text evidence="17 20">Component of the acetyl coenzyme A carboxylase (ACC) complex. Biotin carboxylase (BC) catalyzes the carboxylation of biotin on its carrier protein (BCCP) and then the CO(2) group is transferred by the transcarboxylase to acetyl-CoA to form malonyl-CoA.</text>
</comment>
<feature type="binding site" evidence="20">
    <location>
        <position position="44"/>
    </location>
    <ligand>
        <name>Zn(2+)</name>
        <dbReference type="ChEBI" id="CHEBI:29105"/>
    </ligand>
</feature>
<dbReference type="PRINTS" id="PR01069">
    <property type="entry name" value="ACCCTRFRASEA"/>
</dbReference>
<evidence type="ECO:0000256" key="8">
    <source>
        <dbReference type="ARBA" id="ARBA00022679"/>
    </source>
</evidence>
<comment type="similarity">
    <text evidence="3">In the C-terminal section; belongs to the AccA family.</text>
</comment>
<dbReference type="NCBIfam" id="NF041504">
    <property type="entry name" value="AccA_sub"/>
    <property type="match status" value="1"/>
</dbReference>
<evidence type="ECO:0000256" key="9">
    <source>
        <dbReference type="ARBA" id="ARBA00022723"/>
    </source>
</evidence>
<comment type="function">
    <text evidence="19">Component of the acetyl coenzyme A carboxylase (ACC) complex. First, biotin carboxylase catalyzes the carboxylation of biotin on its carrier protein (BCCP) and then the CO(2) group is transferred by the carboxyltransferase to acetyl-CoA to form malonyl-CoA.</text>
</comment>
<comment type="similarity">
    <text evidence="20">Belongs to the AccD/PCCB family.</text>
</comment>
<proteinExistence type="inferred from homology"/>
<dbReference type="InterPro" id="IPR041010">
    <property type="entry name" value="Znf-ACC"/>
</dbReference>
<dbReference type="GO" id="GO:0006633">
    <property type="term" value="P:fatty acid biosynthetic process"/>
    <property type="evidence" value="ECO:0007669"/>
    <property type="project" value="UniProtKB-KW"/>
</dbReference>
<evidence type="ECO:0000256" key="13">
    <source>
        <dbReference type="ARBA" id="ARBA00022833"/>
    </source>
</evidence>
<name>A0A367FKC3_9ACTN</name>
<evidence type="ECO:0000256" key="7">
    <source>
        <dbReference type="ARBA" id="ARBA00022516"/>
    </source>
</evidence>
<dbReference type="AlphaFoldDB" id="A0A367FKC3"/>
<comment type="similarity">
    <text evidence="4">In the N-terminal section; belongs to the AccD/PCCB family.</text>
</comment>
<keyword evidence="23" id="KW-0436">Ligase</keyword>
<evidence type="ECO:0000256" key="19">
    <source>
        <dbReference type="HAMAP-Rule" id="MF_00823"/>
    </source>
</evidence>
<dbReference type="EMBL" id="QOIL01000008">
    <property type="protein sequence ID" value="RCG30282.1"/>
    <property type="molecule type" value="Genomic_DNA"/>
</dbReference>
<feature type="binding site" evidence="20">
    <location>
        <position position="22"/>
    </location>
    <ligand>
        <name>Zn(2+)</name>
        <dbReference type="ChEBI" id="CHEBI:29105"/>
    </ligand>
</feature>
<evidence type="ECO:0000256" key="20">
    <source>
        <dbReference type="HAMAP-Rule" id="MF_01395"/>
    </source>
</evidence>
<dbReference type="EC" id="2.1.3.15" evidence="19"/>
<feature type="binding site" evidence="20">
    <location>
        <position position="41"/>
    </location>
    <ligand>
        <name>Zn(2+)</name>
        <dbReference type="ChEBI" id="CHEBI:29105"/>
    </ligand>
</feature>
<evidence type="ECO:0000256" key="16">
    <source>
        <dbReference type="ARBA" id="ARBA00023160"/>
    </source>
</evidence>
<dbReference type="OrthoDB" id="9772975at2"/>
<keyword evidence="10 19" id="KW-0547">Nucleotide-binding</keyword>
<dbReference type="NCBIfam" id="TIGR00515">
    <property type="entry name" value="accD"/>
    <property type="match status" value="1"/>
</dbReference>
<evidence type="ECO:0000313" key="23">
    <source>
        <dbReference type="EMBL" id="RCG30282.1"/>
    </source>
</evidence>
<keyword evidence="16 19" id="KW-0275">Fatty acid biosynthesis</keyword>
<dbReference type="NCBIfam" id="TIGR00513">
    <property type="entry name" value="accA"/>
    <property type="match status" value="1"/>
</dbReference>
<keyword evidence="6 19" id="KW-0963">Cytoplasm</keyword>
<comment type="caution">
    <text evidence="23">The sequence shown here is derived from an EMBL/GenBank/DDBJ whole genome shotgun (WGS) entry which is preliminary data.</text>
</comment>
<comment type="similarity">
    <text evidence="19">Belongs to the AccA family.</text>
</comment>
<evidence type="ECO:0000313" key="24">
    <source>
        <dbReference type="Proteomes" id="UP000253094"/>
    </source>
</evidence>
<dbReference type="GO" id="GO:0005524">
    <property type="term" value="F:ATP binding"/>
    <property type="evidence" value="ECO:0007669"/>
    <property type="project" value="UniProtKB-KW"/>
</dbReference>
<keyword evidence="9 20" id="KW-0479">Metal-binding</keyword>
<feature type="zinc finger region" description="C4-type" evidence="20">
    <location>
        <begin position="22"/>
        <end position="44"/>
    </location>
</feature>
<dbReference type="InterPro" id="IPR001095">
    <property type="entry name" value="Acetyl_CoA_COase_a_su"/>
</dbReference>